<dbReference type="PROSITE" id="PS01302">
    <property type="entry name" value="UPF0758"/>
    <property type="match status" value="1"/>
</dbReference>
<accession>A0A7W8G793</accession>
<dbReference type="PANTHER" id="PTHR30471:SF3">
    <property type="entry name" value="UPF0758 PROTEIN YEES-RELATED"/>
    <property type="match status" value="1"/>
</dbReference>
<evidence type="ECO:0000256" key="4">
    <source>
        <dbReference type="ARBA" id="ARBA00022833"/>
    </source>
</evidence>
<evidence type="ECO:0000259" key="6">
    <source>
        <dbReference type="PROSITE" id="PS50249"/>
    </source>
</evidence>
<dbReference type="AlphaFoldDB" id="A0A7W8G793"/>
<gene>
    <name evidence="7" type="ORF">HNP76_000369</name>
</gene>
<evidence type="ECO:0000256" key="3">
    <source>
        <dbReference type="ARBA" id="ARBA00022801"/>
    </source>
</evidence>
<dbReference type="RefSeq" id="WP_184656885.1">
    <property type="nucleotide sequence ID" value="NZ_JACHFQ010000001.1"/>
</dbReference>
<dbReference type="GO" id="GO:0006508">
    <property type="term" value="P:proteolysis"/>
    <property type="evidence" value="ECO:0007669"/>
    <property type="project" value="UniProtKB-KW"/>
</dbReference>
<dbReference type="EMBL" id="JACHFQ010000001">
    <property type="protein sequence ID" value="MBB5225029.1"/>
    <property type="molecule type" value="Genomic_DNA"/>
</dbReference>
<name>A0A7W8G793_9SPIR</name>
<keyword evidence="4" id="KW-0862">Zinc</keyword>
<dbReference type="Gene3D" id="3.40.140.10">
    <property type="entry name" value="Cytidine Deaminase, domain 2"/>
    <property type="match status" value="1"/>
</dbReference>
<dbReference type="GO" id="GO:0008237">
    <property type="term" value="F:metallopeptidase activity"/>
    <property type="evidence" value="ECO:0007669"/>
    <property type="project" value="UniProtKB-KW"/>
</dbReference>
<comment type="caution">
    <text evidence="7">The sequence shown here is derived from an EMBL/GenBank/DDBJ whole genome shotgun (WGS) entry which is preliminary data.</text>
</comment>
<dbReference type="InterPro" id="IPR001405">
    <property type="entry name" value="UPF0758"/>
</dbReference>
<dbReference type="Proteomes" id="UP000518887">
    <property type="component" value="Unassembled WGS sequence"/>
</dbReference>
<protein>
    <submittedName>
        <fullName evidence="7">DNA repair protein RadC</fullName>
    </submittedName>
</protein>
<keyword evidence="5" id="KW-0482">Metalloprotease</keyword>
<feature type="domain" description="MPN" evidence="6">
    <location>
        <begin position="23"/>
        <end position="147"/>
    </location>
</feature>
<evidence type="ECO:0000313" key="7">
    <source>
        <dbReference type="EMBL" id="MBB5225029.1"/>
    </source>
</evidence>
<evidence type="ECO:0000313" key="8">
    <source>
        <dbReference type="Proteomes" id="UP000518887"/>
    </source>
</evidence>
<dbReference type="InterPro" id="IPR020891">
    <property type="entry name" value="UPF0758_CS"/>
</dbReference>
<dbReference type="InterPro" id="IPR037518">
    <property type="entry name" value="MPN"/>
</dbReference>
<sequence length="149" mass="16255">MKIDIVQLEIVKKYSADFDIENAHVYGVASAGRIFQKEIGSCNIEYAGLLCLDFTNKIINYSNVAIGNIENVNIPVAQIIKTALVSNASKIIVAHNHPSGVLEITANDISTTKSIGNLARMLGIQLIDSLIVTNSDDILSIREHINDFD</sequence>
<evidence type="ECO:0000256" key="1">
    <source>
        <dbReference type="ARBA" id="ARBA00022670"/>
    </source>
</evidence>
<keyword evidence="1" id="KW-0645">Protease</keyword>
<dbReference type="GO" id="GO:0046872">
    <property type="term" value="F:metal ion binding"/>
    <property type="evidence" value="ECO:0007669"/>
    <property type="project" value="UniProtKB-KW"/>
</dbReference>
<proteinExistence type="predicted"/>
<dbReference type="Pfam" id="PF04002">
    <property type="entry name" value="RadC"/>
    <property type="match status" value="1"/>
</dbReference>
<dbReference type="PROSITE" id="PS50249">
    <property type="entry name" value="MPN"/>
    <property type="match status" value="1"/>
</dbReference>
<dbReference type="PANTHER" id="PTHR30471">
    <property type="entry name" value="DNA REPAIR PROTEIN RADC"/>
    <property type="match status" value="1"/>
</dbReference>
<keyword evidence="8" id="KW-1185">Reference proteome</keyword>
<evidence type="ECO:0000256" key="5">
    <source>
        <dbReference type="ARBA" id="ARBA00023049"/>
    </source>
</evidence>
<keyword evidence="2" id="KW-0479">Metal-binding</keyword>
<dbReference type="InterPro" id="IPR025657">
    <property type="entry name" value="RadC_JAB"/>
</dbReference>
<evidence type="ECO:0000256" key="2">
    <source>
        <dbReference type="ARBA" id="ARBA00022723"/>
    </source>
</evidence>
<keyword evidence="3" id="KW-0378">Hydrolase</keyword>
<organism evidence="7 8">
    <name type="scientific">Treponema ruminis</name>
    <dbReference type="NCBI Taxonomy" id="744515"/>
    <lineage>
        <taxon>Bacteria</taxon>
        <taxon>Pseudomonadati</taxon>
        <taxon>Spirochaetota</taxon>
        <taxon>Spirochaetia</taxon>
        <taxon>Spirochaetales</taxon>
        <taxon>Treponemataceae</taxon>
        <taxon>Treponema</taxon>
    </lineage>
</organism>
<reference evidence="7 8" key="1">
    <citation type="submission" date="2020-08" db="EMBL/GenBank/DDBJ databases">
        <title>Genomic Encyclopedia of Type Strains, Phase IV (KMG-IV): sequencing the most valuable type-strain genomes for metagenomic binning, comparative biology and taxonomic classification.</title>
        <authorList>
            <person name="Goeker M."/>
        </authorList>
    </citation>
    <scope>NUCLEOTIDE SEQUENCE [LARGE SCALE GENOMIC DNA]</scope>
    <source>
        <strain evidence="7 8">DSM 103462</strain>
    </source>
</reference>